<dbReference type="OrthoDB" id="798376at2"/>
<dbReference type="PANTHER" id="PTHR30471">
    <property type="entry name" value="DNA REPAIR PROTEIN RADC"/>
    <property type="match status" value="1"/>
</dbReference>
<sequence length="212" mass="23559">MKRQVLASESFSLKNRHYFLDFKRAENNSNYIQITRSEQQTDGSYKRWEVIVFENQFAEFIQAFSSLFQSAAWYGADYKGMKEIHAEAKAAKGIKGMAPEDRPRERLMALGAAQLEDAELLAILIGSGTPNESSIVLAQRILAGQGADLAGLKGMTLEQLCRFKGMGIAKSCNVLAALELAARLSPESAPSYKPVYIYRPPGQEPGDFFEYS</sequence>
<dbReference type="InterPro" id="IPR001405">
    <property type="entry name" value="UPF0758"/>
</dbReference>
<dbReference type="Proteomes" id="UP000291117">
    <property type="component" value="Unassembled WGS sequence"/>
</dbReference>
<keyword evidence="3" id="KW-1185">Reference proteome</keyword>
<feature type="domain" description="UPF0758" evidence="1">
    <location>
        <begin position="94"/>
        <end position="172"/>
    </location>
</feature>
<evidence type="ECO:0000313" key="2">
    <source>
        <dbReference type="EMBL" id="TCC98498.1"/>
    </source>
</evidence>
<dbReference type="AlphaFoldDB" id="A0A4R0NEE3"/>
<dbReference type="Pfam" id="PF20582">
    <property type="entry name" value="UPF0758_N"/>
    <property type="match status" value="1"/>
</dbReference>
<dbReference type="PANTHER" id="PTHR30471:SF3">
    <property type="entry name" value="UPF0758 PROTEIN YEES-RELATED"/>
    <property type="match status" value="1"/>
</dbReference>
<dbReference type="Gene3D" id="3.10.450.700">
    <property type="match status" value="1"/>
</dbReference>
<evidence type="ECO:0000259" key="1">
    <source>
        <dbReference type="Pfam" id="PF20582"/>
    </source>
</evidence>
<protein>
    <recommendedName>
        <fullName evidence="1">UPF0758 domain-containing protein</fullName>
    </recommendedName>
</protein>
<dbReference type="RefSeq" id="WP_131607481.1">
    <property type="nucleotide sequence ID" value="NZ_SJSM01000002.1"/>
</dbReference>
<reference evidence="2 3" key="1">
    <citation type="submission" date="2019-02" db="EMBL/GenBank/DDBJ databases">
        <title>Pedobacter sp. RP-3-8 sp. nov., isolated from Arctic soil.</title>
        <authorList>
            <person name="Dahal R.H."/>
        </authorList>
    </citation>
    <scope>NUCLEOTIDE SEQUENCE [LARGE SCALE GENOMIC DNA]</scope>
    <source>
        <strain evidence="2 3">RP-3-8</strain>
    </source>
</reference>
<dbReference type="EMBL" id="SJSM01000002">
    <property type="protein sequence ID" value="TCC98498.1"/>
    <property type="molecule type" value="Genomic_DNA"/>
</dbReference>
<organism evidence="2 3">
    <name type="scientific">Pedobacter hiemivivus</name>
    <dbReference type="NCBI Taxonomy" id="2530454"/>
    <lineage>
        <taxon>Bacteria</taxon>
        <taxon>Pseudomonadati</taxon>
        <taxon>Bacteroidota</taxon>
        <taxon>Sphingobacteriia</taxon>
        <taxon>Sphingobacteriales</taxon>
        <taxon>Sphingobacteriaceae</taxon>
        <taxon>Pedobacter</taxon>
    </lineage>
</organism>
<gene>
    <name evidence="2" type="ORF">EZ444_04235</name>
</gene>
<name>A0A4R0NEE3_9SPHI</name>
<dbReference type="InterPro" id="IPR046778">
    <property type="entry name" value="UPF0758_N"/>
</dbReference>
<proteinExistence type="predicted"/>
<evidence type="ECO:0000313" key="3">
    <source>
        <dbReference type="Proteomes" id="UP000291117"/>
    </source>
</evidence>
<comment type="caution">
    <text evidence="2">The sequence shown here is derived from an EMBL/GenBank/DDBJ whole genome shotgun (WGS) entry which is preliminary data.</text>
</comment>
<accession>A0A4R0NEE3</accession>